<name>A0A6J5MZF0_9CAUD</name>
<proteinExistence type="predicted"/>
<accession>A0A6J5MZF0</accession>
<organism evidence="1">
    <name type="scientific">uncultured Caudovirales phage</name>
    <dbReference type="NCBI Taxonomy" id="2100421"/>
    <lineage>
        <taxon>Viruses</taxon>
        <taxon>Duplodnaviria</taxon>
        <taxon>Heunggongvirae</taxon>
        <taxon>Uroviricota</taxon>
        <taxon>Caudoviricetes</taxon>
        <taxon>Peduoviridae</taxon>
        <taxon>Maltschvirus</taxon>
        <taxon>Maltschvirus maltsch</taxon>
    </lineage>
</organism>
<protein>
    <submittedName>
        <fullName evidence="1">Uncharacterized protein</fullName>
    </submittedName>
</protein>
<evidence type="ECO:0000313" key="1">
    <source>
        <dbReference type="EMBL" id="CAB4149139.1"/>
    </source>
</evidence>
<dbReference type="EMBL" id="LR796499">
    <property type="protein sequence ID" value="CAB4149139.1"/>
    <property type="molecule type" value="Genomic_DNA"/>
</dbReference>
<sequence>MTKFGYEMVDARTGEVKFIETVVDIGPLKAYNEWVIENKLNPPKFEPEDYARYMEGVDLRKRVDDVLDFIRTYDVGSPWPLQSIKKILTDEE</sequence>
<gene>
    <name evidence="1" type="ORF">UFOVP536_47</name>
</gene>
<reference evidence="1" key="1">
    <citation type="submission" date="2020-04" db="EMBL/GenBank/DDBJ databases">
        <authorList>
            <person name="Chiriac C."/>
            <person name="Salcher M."/>
            <person name="Ghai R."/>
            <person name="Kavagutti S V."/>
        </authorList>
    </citation>
    <scope>NUCLEOTIDE SEQUENCE</scope>
</reference>